<feature type="transmembrane region" description="Helical" evidence="1">
    <location>
        <begin position="167"/>
        <end position="192"/>
    </location>
</feature>
<keyword evidence="1" id="KW-1133">Transmembrane helix</keyword>
<protein>
    <recommendedName>
        <fullName evidence="4">Glycosyltransferase RgtA/B/C/D-like domain-containing protein</fullName>
    </recommendedName>
</protein>
<feature type="transmembrane region" description="Helical" evidence="1">
    <location>
        <begin position="212"/>
        <end position="234"/>
    </location>
</feature>
<feature type="transmembrane region" description="Helical" evidence="1">
    <location>
        <begin position="255"/>
        <end position="276"/>
    </location>
</feature>
<keyword evidence="1" id="KW-0472">Membrane</keyword>
<gene>
    <name evidence="2" type="ORF">J5Y09_07205</name>
</gene>
<evidence type="ECO:0008006" key="4">
    <source>
        <dbReference type="Google" id="ProtNLM"/>
    </source>
</evidence>
<name>A0ABS4AS44_9PROT</name>
<feature type="transmembrane region" description="Helical" evidence="1">
    <location>
        <begin position="13"/>
        <end position="35"/>
    </location>
</feature>
<evidence type="ECO:0000313" key="2">
    <source>
        <dbReference type="EMBL" id="MBP0463693.1"/>
    </source>
</evidence>
<reference evidence="2 3" key="1">
    <citation type="submission" date="2021-03" db="EMBL/GenBank/DDBJ databases">
        <authorList>
            <person name="So Y."/>
        </authorList>
    </citation>
    <scope>NUCLEOTIDE SEQUENCE [LARGE SCALE GENOMIC DNA]</scope>
    <source>
        <strain evidence="2 3">PWR1</strain>
    </source>
</reference>
<evidence type="ECO:0000256" key="1">
    <source>
        <dbReference type="SAM" id="Phobius"/>
    </source>
</evidence>
<keyword evidence="1" id="KW-0812">Transmembrane</keyword>
<comment type="caution">
    <text evidence="2">The sequence shown here is derived from an EMBL/GenBank/DDBJ whole genome shotgun (WGS) entry which is preliminary data.</text>
</comment>
<accession>A0ABS4AS44</accession>
<feature type="transmembrane region" description="Helical" evidence="1">
    <location>
        <begin position="307"/>
        <end position="328"/>
    </location>
</feature>
<dbReference type="Proteomes" id="UP000680815">
    <property type="component" value="Unassembled WGS sequence"/>
</dbReference>
<feature type="transmembrane region" description="Helical" evidence="1">
    <location>
        <begin position="340"/>
        <end position="357"/>
    </location>
</feature>
<dbReference type="EMBL" id="JAGIYZ010000005">
    <property type="protein sequence ID" value="MBP0463693.1"/>
    <property type="molecule type" value="Genomic_DNA"/>
</dbReference>
<dbReference type="RefSeq" id="WP_209351077.1">
    <property type="nucleotide sequence ID" value="NZ_JAGIYZ010000005.1"/>
</dbReference>
<sequence>MDRPAVLRPGHGMVWRAVALAPCLFFLVTILLPPINHDVAAVLDFARRWLAGERLYVDLVDVNPPLIFVLNLLPAALARYTPLAQAQAVMLCLLGLAALLWRMAETLRRGRAEGPVESAVLTATVPLLLVMAGSDFGQREVLMAMVAIPYCLLAARRVDGPAPPPRLATGVALVAALGFALKPHFLLIPLLIEALALLRRGAAAQRRDPVPWTMAAVWAGYLASVPVFFPAYLAHVVPMAWGFYGEIHGAGRWRVLVADVMGSAEALLLLALPIALRPGAGTLAQTLGLATVGAFASAWLQHKGWTYHVLPITILGCAALLAAGAHWADRALPGARASSAAPALAAIAALGVLVYVVRGGETPWRQLAFHGEAPGQLAEWLGEHARGQPVLVLSPDVFPIYPALTYADAHQILPVMSIWPLQGFYRLCPSGPVPYREAHEMGAVEFDLFQRVAEAFAAAPPPVLVAARHANIPACGGRFDVLAYFARHPLFAEALEGYRLAGEIEGHRLFRRQD</sequence>
<feature type="transmembrane region" description="Helical" evidence="1">
    <location>
        <begin position="282"/>
        <end position="300"/>
    </location>
</feature>
<keyword evidence="3" id="KW-1185">Reference proteome</keyword>
<feature type="transmembrane region" description="Helical" evidence="1">
    <location>
        <begin position="83"/>
        <end position="104"/>
    </location>
</feature>
<proteinExistence type="predicted"/>
<evidence type="ECO:0000313" key="3">
    <source>
        <dbReference type="Proteomes" id="UP000680815"/>
    </source>
</evidence>
<organism evidence="2 3">
    <name type="scientific">Roseomonas nitratireducens</name>
    <dbReference type="NCBI Taxonomy" id="2820810"/>
    <lineage>
        <taxon>Bacteria</taxon>
        <taxon>Pseudomonadati</taxon>
        <taxon>Pseudomonadota</taxon>
        <taxon>Alphaproteobacteria</taxon>
        <taxon>Acetobacterales</taxon>
        <taxon>Roseomonadaceae</taxon>
        <taxon>Roseomonas</taxon>
    </lineage>
</organism>